<evidence type="ECO:0000256" key="2">
    <source>
        <dbReference type="ARBA" id="ARBA00023054"/>
    </source>
</evidence>
<feature type="compositionally biased region" description="Pro residues" evidence="3">
    <location>
        <begin position="354"/>
        <end position="363"/>
    </location>
</feature>
<keyword evidence="5" id="KW-1185">Reference proteome</keyword>
<dbReference type="EMBL" id="JAGTTL010000010">
    <property type="protein sequence ID" value="KAK6317403.1"/>
    <property type="molecule type" value="Genomic_DNA"/>
</dbReference>
<proteinExistence type="inferred from homology"/>
<feature type="region of interest" description="Disordered" evidence="3">
    <location>
        <begin position="291"/>
        <end position="366"/>
    </location>
</feature>
<feature type="compositionally biased region" description="Basic residues" evidence="3">
    <location>
        <begin position="249"/>
        <end position="259"/>
    </location>
</feature>
<evidence type="ECO:0000313" key="4">
    <source>
        <dbReference type="EMBL" id="KAK6317403.1"/>
    </source>
</evidence>
<gene>
    <name evidence="4" type="ORF">J4Q44_G00128030</name>
</gene>
<feature type="compositionally biased region" description="Low complexity" evidence="3">
    <location>
        <begin position="412"/>
        <end position="427"/>
    </location>
</feature>
<feature type="compositionally biased region" description="Polar residues" evidence="3">
    <location>
        <begin position="478"/>
        <end position="487"/>
    </location>
</feature>
<feature type="compositionally biased region" description="Pro residues" evidence="3">
    <location>
        <begin position="262"/>
        <end position="272"/>
    </location>
</feature>
<feature type="compositionally biased region" description="Polar residues" evidence="3">
    <location>
        <begin position="331"/>
        <end position="341"/>
    </location>
</feature>
<feature type="region of interest" description="Disordered" evidence="3">
    <location>
        <begin position="227"/>
        <end position="275"/>
    </location>
</feature>
<keyword evidence="2" id="KW-0175">Coiled coil</keyword>
<feature type="region of interest" description="Disordered" evidence="3">
    <location>
        <begin position="152"/>
        <end position="193"/>
    </location>
</feature>
<dbReference type="PANTHER" id="PTHR15919">
    <property type="entry name" value="DAPPER-RELATED"/>
    <property type="match status" value="1"/>
</dbReference>
<sequence length="684" mass="74866">MLASFPPPPSSTEANYQPPYQLRGSLLGFAEQQSSLQCTPWGLMASLEQQVGELRVDTEDNAVEASTELVDSRPSSGFYELSEVLSPVGLSDSTGFGVLSSSATRAIHMAYTNNRPKSAGEFFVANRDGQPESGSCPTVPRSFSAPYPSLEGIAEGAGEGEDEAWPWDPSEGPGGVQDVGGEPVEGEPTEEDYRQAQRVETYILGLIQRRALPPRPCKPRTAITVARQSSLCRKEPQPPPAAASIPEHHPHHHHHHHHQATGPPPSEGPPPSWACHSLDQELYASIALLPEDPPLHHHHHHPHPHYPQHRPKQPPLANTRSASLDYPCSVAPSQDPSSNEPDSPHHFHHGYLAPPLPRSPPSPDEQLVNAQYIPAQPLRAPTARASAHSHSHRGALGGPKPSRGTYSPERGSQQQLAPQQLQQAKSKAAPKKCRFSEEKEKEREKEREKDREREKEKDRERERERPGGSKKPGRRACRSQSENSLNGQRGVPERKYNTVERDGGGSGSGSGRGSQSKGKRPQPGSAGYRRWRSTLELSQDEAEQPPPADQGSRRTRKPRPPPPPYAYVNPHPHHHSHLEYLDREHAPLCRPEERYPHPGQGESESSLSEADSPASSSLSSDSDESGGLVWPQQLPPQLSSPPLAPAPAGAPLQPKAFIKIKASHALKKKILRFRTGSLKVMTTV</sequence>
<dbReference type="Pfam" id="PF15268">
    <property type="entry name" value="Dapper"/>
    <property type="match status" value="3"/>
</dbReference>
<protein>
    <submittedName>
        <fullName evidence="4">Uncharacterized protein</fullName>
    </submittedName>
</protein>
<feature type="compositionally biased region" description="Basic and acidic residues" evidence="3">
    <location>
        <begin position="577"/>
        <end position="596"/>
    </location>
</feature>
<evidence type="ECO:0000313" key="5">
    <source>
        <dbReference type="Proteomes" id="UP001356427"/>
    </source>
</evidence>
<comment type="similarity">
    <text evidence="1">Belongs to the dapper family.</text>
</comment>
<name>A0AAN8R008_9TELE</name>
<dbReference type="PANTHER" id="PTHR15919:SF1">
    <property type="entry name" value="DAPPER HOMOLOG 3"/>
    <property type="match status" value="1"/>
</dbReference>
<dbReference type="Proteomes" id="UP001356427">
    <property type="component" value="Unassembled WGS sequence"/>
</dbReference>
<evidence type="ECO:0000256" key="1">
    <source>
        <dbReference type="ARBA" id="ARBA00010807"/>
    </source>
</evidence>
<comment type="caution">
    <text evidence="4">The sequence shown here is derived from an EMBL/GenBank/DDBJ whole genome shotgun (WGS) entry which is preliminary data.</text>
</comment>
<evidence type="ECO:0000256" key="3">
    <source>
        <dbReference type="SAM" id="MobiDB-lite"/>
    </source>
</evidence>
<dbReference type="AlphaFoldDB" id="A0AAN8R008"/>
<organism evidence="4 5">
    <name type="scientific">Coregonus suidteri</name>
    <dbReference type="NCBI Taxonomy" id="861788"/>
    <lineage>
        <taxon>Eukaryota</taxon>
        <taxon>Metazoa</taxon>
        <taxon>Chordata</taxon>
        <taxon>Craniata</taxon>
        <taxon>Vertebrata</taxon>
        <taxon>Euteleostomi</taxon>
        <taxon>Actinopterygii</taxon>
        <taxon>Neopterygii</taxon>
        <taxon>Teleostei</taxon>
        <taxon>Protacanthopterygii</taxon>
        <taxon>Salmoniformes</taxon>
        <taxon>Salmonidae</taxon>
        <taxon>Coregoninae</taxon>
        <taxon>Coregonus</taxon>
    </lineage>
</organism>
<feature type="compositionally biased region" description="Low complexity" evidence="3">
    <location>
        <begin position="601"/>
        <end position="637"/>
    </location>
</feature>
<dbReference type="GO" id="GO:0090090">
    <property type="term" value="P:negative regulation of canonical Wnt signaling pathway"/>
    <property type="evidence" value="ECO:0007669"/>
    <property type="project" value="TreeGrafter"/>
</dbReference>
<feature type="compositionally biased region" description="Basic and acidic residues" evidence="3">
    <location>
        <begin position="491"/>
        <end position="503"/>
    </location>
</feature>
<dbReference type="InterPro" id="IPR024843">
    <property type="entry name" value="Dapper"/>
</dbReference>
<feature type="compositionally biased region" description="Basic and acidic residues" evidence="3">
    <location>
        <begin position="434"/>
        <end position="467"/>
    </location>
</feature>
<accession>A0AAN8R008</accession>
<reference evidence="4 5" key="1">
    <citation type="submission" date="2021-04" db="EMBL/GenBank/DDBJ databases">
        <authorList>
            <person name="De Guttry C."/>
            <person name="Zahm M."/>
            <person name="Klopp C."/>
            <person name="Cabau C."/>
            <person name="Louis A."/>
            <person name="Berthelot C."/>
            <person name="Parey E."/>
            <person name="Roest Crollius H."/>
            <person name="Montfort J."/>
            <person name="Robinson-Rechavi M."/>
            <person name="Bucao C."/>
            <person name="Bouchez O."/>
            <person name="Gislard M."/>
            <person name="Lluch J."/>
            <person name="Milhes M."/>
            <person name="Lampietro C."/>
            <person name="Lopez Roques C."/>
            <person name="Donnadieu C."/>
            <person name="Braasch I."/>
            <person name="Desvignes T."/>
            <person name="Postlethwait J."/>
            <person name="Bobe J."/>
            <person name="Wedekind C."/>
            <person name="Guiguen Y."/>
        </authorList>
    </citation>
    <scope>NUCLEOTIDE SEQUENCE [LARGE SCALE GENOMIC DNA]</scope>
    <source>
        <strain evidence="4">Cs_M1</strain>
        <tissue evidence="4">Blood</tissue>
    </source>
</reference>
<feature type="region of interest" description="Disordered" evidence="3">
    <location>
        <begin position="379"/>
        <end position="650"/>
    </location>
</feature>
<feature type="compositionally biased region" description="Basic residues" evidence="3">
    <location>
        <begin position="296"/>
        <end position="312"/>
    </location>
</feature>
<dbReference type="GO" id="GO:0005737">
    <property type="term" value="C:cytoplasm"/>
    <property type="evidence" value="ECO:0007669"/>
    <property type="project" value="TreeGrafter"/>
</dbReference>